<evidence type="ECO:0000313" key="1">
    <source>
        <dbReference type="EMBL" id="QOY51056.1"/>
    </source>
</evidence>
<organism evidence="1 2">
    <name type="scientific">Candidatus Sulfurimonas baltica</name>
    <dbReference type="NCBI Taxonomy" id="2740404"/>
    <lineage>
        <taxon>Bacteria</taxon>
        <taxon>Pseudomonadati</taxon>
        <taxon>Campylobacterota</taxon>
        <taxon>Epsilonproteobacteria</taxon>
        <taxon>Campylobacterales</taxon>
        <taxon>Sulfurimonadaceae</taxon>
        <taxon>Sulfurimonas</taxon>
    </lineage>
</organism>
<sequence length="215" mass="25679">MNSCKICAGDTVAITDEKSKKIYHKCSTCRYIFLDEQFYIDEEREKKHYDKHHNNFESLGYVKMFDELLDEFVEPHLQNIENALDFGCGEGEVLPILLERRGVTCDRYDLFYFPAKIYEDKKYNLICSTEVLEHLQNPLEILKKLLLHVEKNGYLLLMSAFHPNNDDKFLKWWYIRDITHIGFFDILTFEYLARELNLRIVKHNSKNTIMFEKLS</sequence>
<dbReference type="Gene3D" id="3.40.50.150">
    <property type="entry name" value="Vaccinia Virus protein VP39"/>
    <property type="match status" value="1"/>
</dbReference>
<keyword evidence="2" id="KW-1185">Reference proteome</keyword>
<dbReference type="EMBL" id="CP054492">
    <property type="protein sequence ID" value="QOY51056.1"/>
    <property type="molecule type" value="Genomic_DNA"/>
</dbReference>
<gene>
    <name evidence="1" type="ORF">HUE88_07855</name>
</gene>
<evidence type="ECO:0000313" key="2">
    <source>
        <dbReference type="Proteomes" id="UP000593994"/>
    </source>
</evidence>
<dbReference type="RefSeq" id="WP_194368171.1">
    <property type="nucleotide sequence ID" value="NZ_CP054492.1"/>
</dbReference>
<keyword evidence="1" id="KW-0808">Transferase</keyword>
<dbReference type="InterPro" id="IPR029063">
    <property type="entry name" value="SAM-dependent_MTases_sf"/>
</dbReference>
<reference evidence="1 2" key="1">
    <citation type="submission" date="2020-05" db="EMBL/GenBank/DDBJ databases">
        <title>Sulfurimonas marisnigri, sp. nov., and Sulfurimonas baltica, sp. nov., manganese oxide reducing chemolithoautotrophs of the class Epsilonproteobacteria isolated from the pelagic redoxclines of the Black and Baltic Seas and emended description of the genus Sulfurimonas.</title>
        <authorList>
            <person name="Henkel J.V."/>
            <person name="Laudan C."/>
            <person name="Werner J."/>
            <person name="Neu T."/>
            <person name="Plewe S."/>
            <person name="Sproer C."/>
            <person name="Bunk B."/>
            <person name="Schulz-Vogt H.N."/>
        </authorList>
    </citation>
    <scope>NUCLEOTIDE SEQUENCE [LARGE SCALE GENOMIC DNA]</scope>
    <source>
        <strain evidence="1 2">GD2</strain>
    </source>
</reference>
<dbReference type="KEGG" id="sbal:HUE88_07855"/>
<dbReference type="GO" id="GO:0008168">
    <property type="term" value="F:methyltransferase activity"/>
    <property type="evidence" value="ECO:0007669"/>
    <property type="project" value="UniProtKB-KW"/>
</dbReference>
<name>A0A7S7RM24_9BACT</name>
<dbReference type="Pfam" id="PF13489">
    <property type="entry name" value="Methyltransf_23"/>
    <property type="match status" value="1"/>
</dbReference>
<dbReference type="Proteomes" id="UP000593994">
    <property type="component" value="Chromosome"/>
</dbReference>
<protein>
    <submittedName>
        <fullName evidence="1">Class I SAM-dependent methyltransferase</fullName>
    </submittedName>
</protein>
<accession>A0A7S7RM24</accession>
<dbReference type="SUPFAM" id="SSF53335">
    <property type="entry name" value="S-adenosyl-L-methionine-dependent methyltransferases"/>
    <property type="match status" value="1"/>
</dbReference>
<dbReference type="AlphaFoldDB" id="A0A7S7RM24"/>
<proteinExistence type="predicted"/>
<dbReference type="GO" id="GO:0032259">
    <property type="term" value="P:methylation"/>
    <property type="evidence" value="ECO:0007669"/>
    <property type="project" value="UniProtKB-KW"/>
</dbReference>
<keyword evidence="1" id="KW-0489">Methyltransferase</keyword>